<accession>A0A382H8A2</accession>
<organism evidence="2">
    <name type="scientific">marine metagenome</name>
    <dbReference type="NCBI Taxonomy" id="408172"/>
    <lineage>
        <taxon>unclassified sequences</taxon>
        <taxon>metagenomes</taxon>
        <taxon>ecological metagenomes</taxon>
    </lineage>
</organism>
<name>A0A382H8A2_9ZZZZ</name>
<dbReference type="EMBL" id="UINC01059760">
    <property type="protein sequence ID" value="SVB83528.1"/>
    <property type="molecule type" value="Genomic_DNA"/>
</dbReference>
<sequence length="221" mass="24973">DPEDLKQWMLSGIAGIVTNTVVLNEMTKKYGQITEVVKRYLDITNKKVAVEIDGHSTQELLDVGEVFTKLSNRIILKIPMTTYALDAFSELEKRGVETFCTTIFTLPQAAAVARAGVTHVLPFCDPFLAVNGDPTKLIRECCAMFENWENRPYITAALIRSVDTAYRALRDGADGIIIFWSVFQDMMVSSLTDEWNSLFLENWDQMYEAGLLEGIPYKQKN</sequence>
<feature type="non-terminal residue" evidence="2">
    <location>
        <position position="1"/>
    </location>
</feature>
<evidence type="ECO:0000256" key="1">
    <source>
        <dbReference type="ARBA" id="ARBA00023270"/>
    </source>
</evidence>
<evidence type="ECO:0000313" key="2">
    <source>
        <dbReference type="EMBL" id="SVB83528.1"/>
    </source>
</evidence>
<evidence type="ECO:0008006" key="3">
    <source>
        <dbReference type="Google" id="ProtNLM"/>
    </source>
</evidence>
<reference evidence="2" key="1">
    <citation type="submission" date="2018-05" db="EMBL/GenBank/DDBJ databases">
        <authorList>
            <person name="Lanie J.A."/>
            <person name="Ng W.-L."/>
            <person name="Kazmierczak K.M."/>
            <person name="Andrzejewski T.M."/>
            <person name="Davidsen T.M."/>
            <person name="Wayne K.J."/>
            <person name="Tettelin H."/>
            <person name="Glass J.I."/>
            <person name="Rusch D."/>
            <person name="Podicherti R."/>
            <person name="Tsui H.-C.T."/>
            <person name="Winkler M.E."/>
        </authorList>
    </citation>
    <scope>NUCLEOTIDE SEQUENCE</scope>
</reference>
<dbReference type="Pfam" id="PF00923">
    <property type="entry name" value="TAL_FSA"/>
    <property type="match status" value="1"/>
</dbReference>
<dbReference type="PANTHER" id="PTHR10683:SF36">
    <property type="entry name" value="TRANSALDOLASE"/>
    <property type="match status" value="1"/>
</dbReference>
<dbReference type="Gene3D" id="3.20.20.70">
    <property type="entry name" value="Aldolase class I"/>
    <property type="match status" value="1"/>
</dbReference>
<dbReference type="AlphaFoldDB" id="A0A382H8A2"/>
<dbReference type="SUPFAM" id="SSF51569">
    <property type="entry name" value="Aldolase"/>
    <property type="match status" value="1"/>
</dbReference>
<gene>
    <name evidence="2" type="ORF">METZ01_LOCUS236382</name>
</gene>
<dbReference type="InterPro" id="IPR013785">
    <property type="entry name" value="Aldolase_TIM"/>
</dbReference>
<dbReference type="PANTHER" id="PTHR10683">
    <property type="entry name" value="TRANSALDOLASE"/>
    <property type="match status" value="1"/>
</dbReference>
<dbReference type="GO" id="GO:0005975">
    <property type="term" value="P:carbohydrate metabolic process"/>
    <property type="evidence" value="ECO:0007669"/>
    <property type="project" value="InterPro"/>
</dbReference>
<dbReference type="InterPro" id="IPR001585">
    <property type="entry name" value="TAL/FSA"/>
</dbReference>
<protein>
    <recommendedName>
        <fullName evidence="3">Transaldolase</fullName>
    </recommendedName>
</protein>
<keyword evidence="1" id="KW-0704">Schiff base</keyword>
<proteinExistence type="predicted"/>